<dbReference type="CDD" id="cd18809">
    <property type="entry name" value="SF1_C_RecD"/>
    <property type="match status" value="1"/>
</dbReference>
<name>A0AAQ2HF86_9MICO</name>
<dbReference type="InterPro" id="IPR027417">
    <property type="entry name" value="P-loop_NTPase"/>
</dbReference>
<dbReference type="Proteomes" id="UP000297403">
    <property type="component" value="Unassembled WGS sequence"/>
</dbReference>
<dbReference type="Pfam" id="PF08751">
    <property type="entry name" value="TrwC"/>
    <property type="match status" value="1"/>
</dbReference>
<sequence length="1177" mass="125216">MSAGDGYKYLLRTVAAADGDRSLSTPLTRYYAEAGTPPGRWLGSGLASLGHGEITGGALVSEAQLQLLLGMGLDPVAGEPLGRAYPSYVSIADRIGERVAALDSSLGIAERAEATAAIEAEEAERGLRRAVAGYDFTFSLPKSASVLWAVADADTQATIADAHHAAVVEVVAFMERELAATRSGATSRGGAVAQVDVTGLIAVAFDHFDSRAGDPQLHTHVVVSNKVQTVFDGKWRSLDGRPLHSATVALSELHNAVFADHLTRSLGVAWERRDRDADRNPVWSIATVPEDLLTEFSSRSRHIDIEKDRLIAEYVASHGHAPSKATIIRLRQQATLATRPDKVLRSLAELTNDWRTRAGRLLGRDATEWAREVFNVEAPALLRADDVPLDVIARVGEVVVSVVGEKRTTWGRWNLYAEAARQTMGWRFTATEDREAIVGMIADAAERASLRLTPPELATSPVVFQRSDGTSVFRPRNSARYSATALLDAEDRLLAFARNTGGPVITGAALARAAHTGGKRGRALGEDQRAALESIATSGRVLDLLVGPAGAGKTTAMNELRRGWESEHGAGSVVGLAPSATAAQALAEDLGISTENTAKWWQNYRNHDITFTRGQLVIVDEASLAGTLSLDRLTGIASRAGAKVLLVGDWAQLQSVDAGGAFAMLVASREDVPELADVHRFVHAWEKAASLDLRHGQPAAIDAYEAHGRLAGGETERMADAAYAAWRRDRAHGLASVLIAETGDSVTALNQRARADLVLSGDVDASAEVALHDGTAASVGDVVLTRRNERTLRAGRDWVRNGDRWVVSAVRADGAMTVRRAGRRWGGAIVLPAGYVAEHVELGYAVTAYRAQGVTTDTAHALIEAGTTRENLYVAMTRGRQANTAYVSVNRLDDDHRERHPGDPAEATARSVLYGVLQHVGAELSAHQTIAAEQDAWGSIAQIAAEYETIAGAAQQERWAALLLASGLSSEDADAATASTAFGALGAELRRAEADGYDVDRLLPRLVAARGVADADDIAAVLHARVARATADARGAGRIRRPLPSIAGLITPAIGPMADDMRVALRERRALIEQRASALVAEAVRGGEAWLAELGGESGDPQRAQEWRREARVVAAYRDRYGIADESALGSTVTTAAQRGDASKARAALVCARQLAADTAEWESPTPMAAKATAPSL</sequence>
<feature type="domain" description="TrwC relaxase" evidence="1">
    <location>
        <begin position="3"/>
        <end position="359"/>
    </location>
</feature>
<accession>A0AAQ2HF86</accession>
<evidence type="ECO:0000313" key="3">
    <source>
        <dbReference type="Proteomes" id="UP000297403"/>
    </source>
</evidence>
<comment type="caution">
    <text evidence="2">The sequence shown here is derived from an EMBL/GenBank/DDBJ whole genome shotgun (WGS) entry which is preliminary data.</text>
</comment>
<proteinExistence type="predicted"/>
<gene>
    <name evidence="2" type="ORF">E3O49_11330</name>
</gene>
<dbReference type="RefSeq" id="WP_134451619.1">
    <property type="nucleotide sequence ID" value="NZ_SOFY01000061.1"/>
</dbReference>
<reference evidence="2 3" key="1">
    <citation type="submission" date="2019-03" db="EMBL/GenBank/DDBJ databases">
        <title>Genomics of glacier-inhabiting Cryobacterium strains.</title>
        <authorList>
            <person name="Liu Q."/>
            <person name="Xin Y.-H."/>
        </authorList>
    </citation>
    <scope>NUCLEOTIDE SEQUENCE [LARGE SCALE GENOMIC DNA]</scope>
    <source>
        <strain evidence="3">TMT1-22</strain>
    </source>
</reference>
<dbReference type="EMBL" id="SOFY01000061">
    <property type="protein sequence ID" value="TFC44890.1"/>
    <property type="molecule type" value="Genomic_DNA"/>
</dbReference>
<dbReference type="InterPro" id="IPR014862">
    <property type="entry name" value="TrwC"/>
</dbReference>
<dbReference type="Gene3D" id="3.40.50.300">
    <property type="entry name" value="P-loop containing nucleotide triphosphate hydrolases"/>
    <property type="match status" value="2"/>
</dbReference>
<dbReference type="Gene3D" id="2.30.30.940">
    <property type="match status" value="1"/>
</dbReference>
<evidence type="ECO:0000313" key="2">
    <source>
        <dbReference type="EMBL" id="TFC44890.1"/>
    </source>
</evidence>
<dbReference type="AlphaFoldDB" id="A0AAQ2HF86"/>
<keyword evidence="3" id="KW-1185">Reference proteome</keyword>
<dbReference type="Pfam" id="PF13604">
    <property type="entry name" value="AAA_30"/>
    <property type="match status" value="1"/>
</dbReference>
<dbReference type="SUPFAM" id="SSF52540">
    <property type="entry name" value="P-loop containing nucleoside triphosphate hydrolases"/>
    <property type="match status" value="2"/>
</dbReference>
<protein>
    <submittedName>
        <fullName evidence="2">Conjugal transfer protein</fullName>
    </submittedName>
</protein>
<dbReference type="NCBIfam" id="NF041492">
    <property type="entry name" value="MobF"/>
    <property type="match status" value="1"/>
</dbReference>
<dbReference type="SUPFAM" id="SSF55464">
    <property type="entry name" value="Origin of replication-binding domain, RBD-like"/>
    <property type="match status" value="1"/>
</dbReference>
<evidence type="ECO:0000259" key="1">
    <source>
        <dbReference type="Pfam" id="PF08751"/>
    </source>
</evidence>
<organism evidence="2 3">
    <name type="scientific">Cryobacterium shii</name>
    <dbReference type="NCBI Taxonomy" id="1259235"/>
    <lineage>
        <taxon>Bacteria</taxon>
        <taxon>Bacillati</taxon>
        <taxon>Actinomycetota</taxon>
        <taxon>Actinomycetes</taxon>
        <taxon>Micrococcales</taxon>
        <taxon>Microbacteriaceae</taxon>
        <taxon>Cryobacterium</taxon>
    </lineage>
</organism>